<dbReference type="AlphaFoldDB" id="A0AAV7BSY8"/>
<feature type="region of interest" description="Disordered" evidence="1">
    <location>
        <begin position="18"/>
        <end position="48"/>
    </location>
</feature>
<dbReference type="Proteomes" id="UP000824782">
    <property type="component" value="Unassembled WGS sequence"/>
</dbReference>
<comment type="caution">
    <text evidence="2">The sequence shown here is derived from an EMBL/GenBank/DDBJ whole genome shotgun (WGS) entry which is preliminary data.</text>
</comment>
<evidence type="ECO:0000256" key="1">
    <source>
        <dbReference type="SAM" id="MobiDB-lite"/>
    </source>
</evidence>
<dbReference type="EMBL" id="WNYA01000004">
    <property type="protein sequence ID" value="KAG8575550.1"/>
    <property type="molecule type" value="Genomic_DNA"/>
</dbReference>
<proteinExistence type="predicted"/>
<keyword evidence="3" id="KW-1185">Reference proteome</keyword>
<name>A0AAV7BSY8_ENGPU</name>
<gene>
    <name evidence="2" type="ORF">GDO81_009594</name>
</gene>
<evidence type="ECO:0000313" key="3">
    <source>
        <dbReference type="Proteomes" id="UP000824782"/>
    </source>
</evidence>
<feature type="compositionally biased region" description="Basic and acidic residues" evidence="1">
    <location>
        <begin position="26"/>
        <end position="35"/>
    </location>
</feature>
<sequence>MLARVYRTVTAPRRAAAVRGRVHTMPRKESKEGKGQKKGLAQPAHPTGPVVLDKSGCVLISVHAKPGSKLNAITGWKKSGENSEDLSCYHTRNCFRKTKE</sequence>
<accession>A0AAV7BSY8</accession>
<organism evidence="2 3">
    <name type="scientific">Engystomops pustulosus</name>
    <name type="common">Tungara frog</name>
    <name type="synonym">Physalaemus pustulosus</name>
    <dbReference type="NCBI Taxonomy" id="76066"/>
    <lineage>
        <taxon>Eukaryota</taxon>
        <taxon>Metazoa</taxon>
        <taxon>Chordata</taxon>
        <taxon>Craniata</taxon>
        <taxon>Vertebrata</taxon>
        <taxon>Euteleostomi</taxon>
        <taxon>Amphibia</taxon>
        <taxon>Batrachia</taxon>
        <taxon>Anura</taxon>
        <taxon>Neobatrachia</taxon>
        <taxon>Hyloidea</taxon>
        <taxon>Leptodactylidae</taxon>
        <taxon>Leiuperinae</taxon>
        <taxon>Engystomops</taxon>
    </lineage>
</organism>
<evidence type="ECO:0000313" key="2">
    <source>
        <dbReference type="EMBL" id="KAG8575550.1"/>
    </source>
</evidence>
<protein>
    <submittedName>
        <fullName evidence="2">Uncharacterized protein</fullName>
    </submittedName>
</protein>
<reference evidence="2" key="1">
    <citation type="thesis" date="2020" institute="ProQuest LLC" country="789 East Eisenhower Parkway, Ann Arbor, MI, USA">
        <title>Comparative Genomics and Chromosome Evolution.</title>
        <authorList>
            <person name="Mudd A.B."/>
        </authorList>
    </citation>
    <scope>NUCLEOTIDE SEQUENCE</scope>
    <source>
        <strain evidence="2">237g6f4</strain>
        <tissue evidence="2">Blood</tissue>
    </source>
</reference>